<evidence type="ECO:0000313" key="8">
    <source>
        <dbReference type="EMBL" id="BAQ49097.1"/>
    </source>
</evidence>
<feature type="transmembrane region" description="Helical" evidence="7">
    <location>
        <begin position="120"/>
        <end position="149"/>
    </location>
</feature>
<dbReference type="PATRIC" id="fig|270351.10.peg.6134"/>
<feature type="region of interest" description="Disordered" evidence="6">
    <location>
        <begin position="375"/>
        <end position="403"/>
    </location>
</feature>
<evidence type="ECO:0000256" key="6">
    <source>
        <dbReference type="SAM" id="MobiDB-lite"/>
    </source>
</evidence>
<feature type="region of interest" description="Disordered" evidence="6">
    <location>
        <begin position="58"/>
        <end position="98"/>
    </location>
</feature>
<dbReference type="InterPro" id="IPR017039">
    <property type="entry name" value="Virul_fac_BrkB"/>
</dbReference>
<proteinExistence type="predicted"/>
<keyword evidence="3 7" id="KW-0812">Transmembrane</keyword>
<evidence type="ECO:0000256" key="2">
    <source>
        <dbReference type="ARBA" id="ARBA00022475"/>
    </source>
</evidence>
<dbReference type="Pfam" id="PF03631">
    <property type="entry name" value="Virul_fac_BrkB"/>
    <property type="match status" value="1"/>
</dbReference>
<dbReference type="EMBL" id="AP014705">
    <property type="protein sequence ID" value="BAQ49097.1"/>
    <property type="molecule type" value="Genomic_DNA"/>
</dbReference>
<feature type="compositionally biased region" description="Basic and acidic residues" evidence="6">
    <location>
        <begin position="86"/>
        <end position="95"/>
    </location>
</feature>
<sequence>MRSRLWAAEILPQPGVAMPSEPRPGPAASGATSILWTALLGVALVRLVTARRPAGVAEVEPDPTSHLGRGAKSYSGRPAQWVADTEGDRGRKADTPTDIPAKGWKDVLTRVYLEFQKDRVLSVAAGVTFYTLLAIFPAVAALVSLYGLFTDPSTINDHLSLLQGVLPSGALEIIGDQVKRITAKGSTTLGITFFTSLAISLWSANASMKAMFDALNIVYEEREKRSFIQLNLRSLAFTFGALVFVIAALGGIVVLPVALNFLGDFGIRISPTAWYVALLRWPALLAVLLFGLALLYRYGPSRDLPRWRWVTPGSLTAGVVWLVASIGFSWYVGHFGSYNETYGSLGAAIGFMTWIWISSTIVLLGGEINAELEHQTARDTTVGPEEPMGTRRARMADTVGAPA</sequence>
<reference evidence="9" key="2">
    <citation type="submission" date="2015-01" db="EMBL/GenBank/DDBJ databases">
        <title>Complete genome sequence of Methylobacterium aquaticum strain 22A.</title>
        <authorList>
            <person name="Tani A."/>
            <person name="Ogura Y."/>
            <person name="Hayashi T."/>
        </authorList>
    </citation>
    <scope>NUCLEOTIDE SEQUENCE [LARGE SCALE GENOMIC DNA]</scope>
    <source>
        <strain evidence="9">MA-22A</strain>
        <plasmid evidence="9">Plasmid pMaq22A_1p DNA</plasmid>
    </source>
</reference>
<dbReference type="Proteomes" id="UP000061432">
    <property type="component" value="Plasmid pMaq22A_1p"/>
</dbReference>
<evidence type="ECO:0000256" key="5">
    <source>
        <dbReference type="ARBA" id="ARBA00023136"/>
    </source>
</evidence>
<protein>
    <submittedName>
        <fullName evidence="8">Membrane protein</fullName>
    </submittedName>
</protein>
<feature type="transmembrane region" description="Helical" evidence="7">
    <location>
        <begin position="235"/>
        <end position="259"/>
    </location>
</feature>
<evidence type="ECO:0000256" key="4">
    <source>
        <dbReference type="ARBA" id="ARBA00022989"/>
    </source>
</evidence>
<keyword evidence="8" id="KW-0614">Plasmid</keyword>
<dbReference type="AlphaFoldDB" id="A0A0C6FPN2"/>
<dbReference type="KEGG" id="maqu:Maq22A_1p34120"/>
<organism evidence="8 9">
    <name type="scientific">Methylobacterium aquaticum</name>
    <dbReference type="NCBI Taxonomy" id="270351"/>
    <lineage>
        <taxon>Bacteria</taxon>
        <taxon>Pseudomonadati</taxon>
        <taxon>Pseudomonadota</taxon>
        <taxon>Alphaproteobacteria</taxon>
        <taxon>Hyphomicrobiales</taxon>
        <taxon>Methylobacteriaceae</taxon>
        <taxon>Methylobacterium</taxon>
    </lineage>
</organism>
<dbReference type="GO" id="GO:0005886">
    <property type="term" value="C:plasma membrane"/>
    <property type="evidence" value="ECO:0007669"/>
    <property type="project" value="UniProtKB-SubCell"/>
</dbReference>
<keyword evidence="4 7" id="KW-1133">Transmembrane helix</keyword>
<gene>
    <name evidence="8" type="primary">rbn</name>
    <name evidence="8" type="ORF">Maq22A_1p34120</name>
</gene>
<comment type="subcellular location">
    <subcellularLocation>
        <location evidence="1">Cell membrane</location>
        <topology evidence="1">Multi-pass membrane protein</topology>
    </subcellularLocation>
</comment>
<accession>A0A0C6FPN2</accession>
<dbReference type="NCBIfam" id="TIGR00765">
    <property type="entry name" value="yihY_not_rbn"/>
    <property type="match status" value="1"/>
</dbReference>
<dbReference type="PANTHER" id="PTHR30213:SF0">
    <property type="entry name" value="UPF0761 MEMBRANE PROTEIN YIHY"/>
    <property type="match status" value="1"/>
</dbReference>
<evidence type="ECO:0000256" key="7">
    <source>
        <dbReference type="SAM" id="Phobius"/>
    </source>
</evidence>
<evidence type="ECO:0000313" key="9">
    <source>
        <dbReference type="Proteomes" id="UP000061432"/>
    </source>
</evidence>
<evidence type="ECO:0000256" key="3">
    <source>
        <dbReference type="ARBA" id="ARBA00022692"/>
    </source>
</evidence>
<keyword evidence="5 7" id="KW-0472">Membrane</keyword>
<feature type="transmembrane region" description="Helical" evidence="7">
    <location>
        <begin position="344"/>
        <end position="365"/>
    </location>
</feature>
<feature type="transmembrane region" description="Helical" evidence="7">
    <location>
        <begin position="310"/>
        <end position="332"/>
    </location>
</feature>
<keyword evidence="2" id="KW-1003">Cell membrane</keyword>
<feature type="transmembrane region" description="Helical" evidence="7">
    <location>
        <begin position="279"/>
        <end position="298"/>
    </location>
</feature>
<feature type="transmembrane region" description="Helical" evidence="7">
    <location>
        <begin position="186"/>
        <end position="204"/>
    </location>
</feature>
<name>A0A0C6FPN2_9HYPH</name>
<evidence type="ECO:0000256" key="1">
    <source>
        <dbReference type="ARBA" id="ARBA00004651"/>
    </source>
</evidence>
<geneLocation type="plasmid" evidence="9">
    <name>pMaq22A_1p DNA</name>
</geneLocation>
<reference evidence="8 9" key="1">
    <citation type="journal article" date="2015" name="Genome Announc.">
        <title>Complete Genome Sequence of Methylobacterium aquaticum Strain 22A, Isolated from Racomitrium japonicum Moss.</title>
        <authorList>
            <person name="Tani A."/>
            <person name="Ogura Y."/>
            <person name="Hayashi T."/>
            <person name="Kimbara K."/>
        </authorList>
    </citation>
    <scope>NUCLEOTIDE SEQUENCE [LARGE SCALE GENOMIC DNA]</scope>
    <source>
        <strain evidence="8 9">MA-22A</strain>
        <plasmid evidence="9">Plasmid pMaq22A_1p DNA</plasmid>
    </source>
</reference>
<dbReference type="PANTHER" id="PTHR30213">
    <property type="entry name" value="INNER MEMBRANE PROTEIN YHJD"/>
    <property type="match status" value="1"/>
</dbReference>